<sequence>MRFEHDGLTLWYGTDDASAPTGDIPSGDNLTITVGVRPIDASNNIEVLYRIGDGPIETLPARWLRNATGAMAQYFQARLPALRPGDRVAYAAVCHCAGRQVPSAEDAKRLDARFRVTASDGQATAALRRSAIVAPSPELPASGAALTGPTDRLKPLWETRVPNVSTRRRSNTAATSHQSPALAVAQSVTAPVFRLPNPTILELADQARIDLPRPARSALDAAGIRTVEHIRKVTASGELKQLGIADDPAVSALVAHANLGVLGTATQANAALISHGFTSITAIARTPGPVFIEQTAGDLGGPAAGQIHQRARAQEAILNNIWTHRRVERANGRPVSGGGDAQDPCEQVCRCRDCEAAVSPLAYLSDLIAYVALSGRVSGGGGLSWLDSELHQSFSALPGSCAAVEGQVRQVRIAVEVLRGYLGAQEIAVPEAVEGSYLRNAYIQLLTGLGTSYEALRLARRSDLDSAEAIASTLGIDPVHLPELFFDLSATPLAFTEQTLEQRFGVQATGLVEAGPGDEAADDRPSDLERWRIEHLRAQWRTADHPDDPYAMGRFPVIDPDLIGPDDIRLHTEGGQRALARWRDRRLEVDAELRRLCVMQVQDMIGDVFPGHDLQQFADKLANETTAAQAADVIENDLGLTLEGFRHLLALREQERLAPLRPGVEPLTRGERREAGSICLQSKKRRLWYPRWLAEDHHGSEPIKLHPDTFWQSITPPREGHWPPLDVPEDRPLVDPETLELADLPDAPYGVAVRTLWQRRRQWLNDEPTRLRRKHLDLGAEGYVKLLYETFGKDFTDQMTDRLAALSQGLSDDDDAVREARDAIDAHYLTVETLGTLVDVKTRDAAEGAPISEADWQGVYRILARVRALTLFQSRPLGESDDAWKNFEGFWNLEDWQVYKARLPRWRADANARQQWLQSLRSHSRRPIVDPDLLLDNAPGGEGDFATPLIANEAYVRYQERHDWVEQQALPDRGNDLAWLDARLSERTGLDSAGLERLADEQSQGIEITGRLGQLKLSNAAFSLLLRIRRLLLAGQPVLESEWDDVYGILIQIGKELRFGAWHVQERADGITLSPVFFRLPEPPVLRFPFPEPPPLPQWRATSTERRDWQETLRARSDQQDVVAEAHRTLIRATEEVVLPPLRDALIELTDAQGATLAEKAKWLADRLLIDMQVDGCLLTTRVSQAIETLQGLLWSIRTGQLRDTYPDLALSQPDAFDEEWRWLGSYASWRSAMFVFLYPENVLYPTLRRWESEGFTNLVGDLRLGQRLDPPRAERLAKDYATYYRDVTQLDIEASCHAGTRTYWYARSPSGHCYWSRFDNDSDDFDYAQSPWRKIGSLSGEKRTLQILGAVPFGGTDEQPDAILVFAKRKAGTEHELTVARHNLSSETWESNEESEPLALPDDVTAFSAVVTQIRTVQQLPSVVLQDASSGKFYKERFLDDSGSDWEDGEWHQPSHGHLFCGWEGGIVKLWAVVSASRTNSRGWRYYFFEEFAGGDSRLGIGLASQPGLLGCENSWFVDGPNAGRSIWLAAFLWPSQVQPQGDTIFAVAYSANGLSLFEIDTDTGQVTSKSPPHSGQSELWHFWHGALAIDRLPVDSGLPSPIPRRPPQTGVRTQLTLAARRSTYRHWAAEKLCLDYGGALKKFGGRQIVPADQQPLPLGEAVSGVAQQVRREYTRSFFDLDEPSRGLNPWLPLPASTFAYTEEYYSLVPSLLALELQRRGYYDEALDWYRTVYDYTEPASSDSGESPRKVWYGLQHEESPDHTTYERAEEWLRSPLYPHPIARTRPNTYTRFTLQSLIRCFLEYGDAEFTRDTSESIPRARTLYETALELLDDEVLHQSLDGCDAKIGEILIAVGRAKRSATGVDLGFNVNDFLEELETLLDPRLEDPRVVGRLSGVFDALQGSFDPNEPRPGPAEIKLLTGLHDAVASLGPEIMTPPQLGSLVGNRDTRMEQAHAALLAQPEIAATLASVGLGVGNDGNIPGGGPGPGPTRPGFPGGEPIPGPIPGISGGGPISGPIPPGLPGGTLDSPSAVPIDGVFGIDPMLGSGVAASSQAGSGSTDREASAYFSSSLPPGGGGWRPIISVAEIPAPTFCYCIPPNPLLHGLRLHAELNLYKLRTCRNIAGMERTVDPYAAPTDTVSGLPSIGPGGNLLLSGAVTLRPTPYRYPFLVERTRQLVELAQRAETAMLSAIERADDEYYKLLKARQELRLARAGVRLQDLRVREAESGVTLAELQRDRVDIQITQLNALLDQNISVLESIAIGLMFTSMGLLYTAAGLYTAAAKFGDLQAEGQAVSATSQALSQTASIISTYAAYERRKKDWQNQLELVEQDKLVANQQIQLAEDRVRVVEQERRIAEISADQAEVTVEYLSDKFNNAQLYQWMSGVLEGVYSFFLQQATAVAKLAEAQLAFERQEVPPQYIQDDYWDTPSDFGFASRPAEGNPPDRRGLTGSARLLQDLYQLDQFAFDTDQRKLQLTKTISLARLFPVEFQRFRETGILKFRTQMELFDRDFPGHYLRLIKRVRVSVIALIPPSNGIRATLTTSGTSRVVIGGYGFQTVVRNYGPQSVALSAPQNTSGLFELQQQPDKLLPFEGLGVDTDWELRMPRASNPFDYSTIADVLLTFDYTALDSFDYRQAVIQTLGDSVGADRAFSFRHQFPDQWYDLHNPDQTATPMTVRFETRREDFPPNLERLRIAHIALYFARRGDTAFEIGPVDLRFTENAAQGAIGGAATSVDGIISTRRGNGGAWLGFGGKDPSGTWTLALPNTAEVRNRFASEQIEDILFVVTFSGDTPTWPL</sequence>
<feature type="domain" description="ABC toxin N-terminal" evidence="4">
    <location>
        <begin position="1143"/>
        <end position="1259"/>
    </location>
</feature>
<gene>
    <name evidence="5" type="ORF">CKO40_16205</name>
</gene>
<evidence type="ECO:0000313" key="5">
    <source>
        <dbReference type="EMBL" id="MBK1706056.1"/>
    </source>
</evidence>
<dbReference type="InterPro" id="IPR013783">
    <property type="entry name" value="Ig-like_fold"/>
</dbReference>
<evidence type="ECO:0000256" key="1">
    <source>
        <dbReference type="SAM" id="Coils"/>
    </source>
</evidence>
<comment type="caution">
    <text evidence="5">The sequence shown here is derived from an EMBL/GenBank/DDBJ whole genome shotgun (WGS) entry which is preliminary data.</text>
</comment>
<protein>
    <submittedName>
        <fullName evidence="5">Uncharacterized protein</fullName>
    </submittedName>
</protein>
<feature type="region of interest" description="Disordered" evidence="2">
    <location>
        <begin position="2051"/>
        <end position="2071"/>
    </location>
</feature>
<dbReference type="EMBL" id="NRSJ01000033">
    <property type="protein sequence ID" value="MBK1706056.1"/>
    <property type="molecule type" value="Genomic_DNA"/>
</dbReference>
<reference evidence="5" key="1">
    <citation type="submission" date="2017-08" db="EMBL/GenBank/DDBJ databases">
        <authorList>
            <person name="Imhoff J.F."/>
            <person name="Rahn T."/>
            <person name="Kuenzel S."/>
            <person name="Neulinger S.C."/>
        </authorList>
    </citation>
    <scope>NUCLEOTIDE SEQUENCE</scope>
    <source>
        <strain evidence="5">DSM 11080</strain>
    </source>
</reference>
<feature type="coiled-coil region" evidence="1">
    <location>
        <begin position="2315"/>
        <end position="2356"/>
    </location>
</feature>
<evidence type="ECO:0000256" key="2">
    <source>
        <dbReference type="SAM" id="MobiDB-lite"/>
    </source>
</evidence>
<dbReference type="Proteomes" id="UP001296776">
    <property type="component" value="Unassembled WGS sequence"/>
</dbReference>
<keyword evidence="6" id="KW-1185">Reference proteome</keyword>
<keyword evidence="1" id="KW-0175">Coiled coil</keyword>
<feature type="compositionally biased region" description="Pro residues" evidence="2">
    <location>
        <begin position="1987"/>
        <end position="2003"/>
    </location>
</feature>
<feature type="domain" description="Tc toxin complex TcA C-terminal TcB-binding" evidence="3">
    <location>
        <begin position="2341"/>
        <end position="2632"/>
    </location>
</feature>
<organism evidence="5 6">
    <name type="scientific">Halochromatium glycolicum</name>
    <dbReference type="NCBI Taxonomy" id="85075"/>
    <lineage>
        <taxon>Bacteria</taxon>
        <taxon>Pseudomonadati</taxon>
        <taxon>Pseudomonadota</taxon>
        <taxon>Gammaproteobacteria</taxon>
        <taxon>Chromatiales</taxon>
        <taxon>Chromatiaceae</taxon>
        <taxon>Halochromatium</taxon>
    </lineage>
</organism>
<reference evidence="5" key="2">
    <citation type="journal article" date="2020" name="Microorganisms">
        <title>Osmotic Adaptation and Compatible Solute Biosynthesis of Phototrophic Bacteria as Revealed from Genome Analyses.</title>
        <authorList>
            <person name="Imhoff J.F."/>
            <person name="Rahn T."/>
            <person name="Kunzel S."/>
            <person name="Keller A."/>
            <person name="Neulinger S.C."/>
        </authorList>
    </citation>
    <scope>NUCLEOTIDE SEQUENCE</scope>
    <source>
        <strain evidence="5">DSM 11080</strain>
    </source>
</reference>
<evidence type="ECO:0000259" key="4">
    <source>
        <dbReference type="Pfam" id="PF20220"/>
    </source>
</evidence>
<feature type="region of interest" description="Disordered" evidence="2">
    <location>
        <begin position="1981"/>
        <end position="2003"/>
    </location>
</feature>
<dbReference type="InterPro" id="IPR040840">
    <property type="entry name" value="TcA_TcB_BD"/>
</dbReference>
<dbReference type="Pfam" id="PF18276">
    <property type="entry name" value="TcA_TcB_BD"/>
    <property type="match status" value="1"/>
</dbReference>
<dbReference type="Gene3D" id="2.60.40.10">
    <property type="entry name" value="Immunoglobulins"/>
    <property type="match status" value="1"/>
</dbReference>
<name>A0AAJ0XAS1_9GAMM</name>
<evidence type="ECO:0000313" key="6">
    <source>
        <dbReference type="Proteomes" id="UP001296776"/>
    </source>
</evidence>
<feature type="compositionally biased region" description="Low complexity" evidence="2">
    <location>
        <begin position="2051"/>
        <end position="2061"/>
    </location>
</feature>
<evidence type="ECO:0000259" key="3">
    <source>
        <dbReference type="Pfam" id="PF18276"/>
    </source>
</evidence>
<accession>A0AAJ0XAS1</accession>
<proteinExistence type="predicted"/>
<dbReference type="InterPro" id="IPR046839">
    <property type="entry name" value="ABC_toxin_N"/>
</dbReference>
<dbReference type="Pfam" id="PF20220">
    <property type="entry name" value="ABC_toxin_N"/>
    <property type="match status" value="1"/>
</dbReference>